<evidence type="ECO:0008006" key="4">
    <source>
        <dbReference type="Google" id="ProtNLM"/>
    </source>
</evidence>
<dbReference type="EMBL" id="BONW01000016">
    <property type="protein sequence ID" value="GIG88767.1"/>
    <property type="molecule type" value="Genomic_DNA"/>
</dbReference>
<dbReference type="InterPro" id="IPR052228">
    <property type="entry name" value="Sec_Metab_Biosynth_Oxidored"/>
</dbReference>
<dbReference type="PANTHER" id="PTHR47534">
    <property type="entry name" value="YALI0E05731P"/>
    <property type="match status" value="1"/>
</dbReference>
<organism evidence="2 3">
    <name type="scientific">Plantactinospora endophytica</name>
    <dbReference type="NCBI Taxonomy" id="673535"/>
    <lineage>
        <taxon>Bacteria</taxon>
        <taxon>Bacillati</taxon>
        <taxon>Actinomycetota</taxon>
        <taxon>Actinomycetes</taxon>
        <taxon>Micromonosporales</taxon>
        <taxon>Micromonosporaceae</taxon>
        <taxon>Plantactinospora</taxon>
    </lineage>
</organism>
<evidence type="ECO:0000256" key="1">
    <source>
        <dbReference type="ARBA" id="ARBA00023002"/>
    </source>
</evidence>
<keyword evidence="3" id="KW-1185">Reference proteome</keyword>
<keyword evidence="1" id="KW-0560">Oxidoreductase</keyword>
<proteinExistence type="predicted"/>
<comment type="caution">
    <text evidence="2">The sequence shown here is derived from an EMBL/GenBank/DDBJ whole genome shotgun (WGS) entry which is preliminary data.</text>
</comment>
<reference evidence="2 3" key="1">
    <citation type="submission" date="2021-01" db="EMBL/GenBank/DDBJ databases">
        <title>Whole genome shotgun sequence of Plantactinospora endophytica NBRC 110450.</title>
        <authorList>
            <person name="Komaki H."/>
            <person name="Tamura T."/>
        </authorList>
    </citation>
    <scope>NUCLEOTIDE SEQUENCE [LARGE SCALE GENOMIC DNA]</scope>
    <source>
        <strain evidence="2 3">NBRC 110450</strain>
    </source>
</reference>
<dbReference type="RefSeq" id="WP_203867253.1">
    <property type="nucleotide sequence ID" value="NZ_BONW01000016.1"/>
</dbReference>
<dbReference type="Pfam" id="PF00106">
    <property type="entry name" value="adh_short"/>
    <property type="match status" value="1"/>
</dbReference>
<dbReference type="InterPro" id="IPR002347">
    <property type="entry name" value="SDR_fam"/>
</dbReference>
<dbReference type="InterPro" id="IPR036291">
    <property type="entry name" value="NAD(P)-bd_dom_sf"/>
</dbReference>
<gene>
    <name evidence="2" type="ORF">Pen02_37030</name>
</gene>
<dbReference type="SUPFAM" id="SSF51735">
    <property type="entry name" value="NAD(P)-binding Rossmann-fold domains"/>
    <property type="match status" value="1"/>
</dbReference>
<sequence>MANHLVSGGTDGVGRVVALDALANGHHVVVVGSTQAKGDAFLTAADQVGASGRATFLCADLRLMSENSRVVDAVRARFDRLDRLVLCAQRYLTRLGHTVEGVERNFALTYLSRFALTYGLLPHLRRADRALVVNVCGTGTPAGRIRWDDLQFRAGGGGLRALAQAGRATDLLGVAFARRPDTRDIPYVLFNPDVVRTNLQRELGYPWRLFALAALTLRGKPVEAGVAPLLRLLADPPAERLSAFRGTRPVRMTSRLLAPGYDPSDAARLHAETERLLSGMGRVDLLP</sequence>
<name>A0ABQ4E265_9ACTN</name>
<dbReference type="Gene3D" id="3.40.50.720">
    <property type="entry name" value="NAD(P)-binding Rossmann-like Domain"/>
    <property type="match status" value="1"/>
</dbReference>
<dbReference type="PANTHER" id="PTHR47534:SF3">
    <property type="entry name" value="ALCOHOL DEHYDROGENASE-LIKE C-TERMINAL DOMAIN-CONTAINING PROTEIN"/>
    <property type="match status" value="1"/>
</dbReference>
<accession>A0ABQ4E265</accession>
<evidence type="ECO:0000313" key="2">
    <source>
        <dbReference type="EMBL" id="GIG88767.1"/>
    </source>
</evidence>
<evidence type="ECO:0000313" key="3">
    <source>
        <dbReference type="Proteomes" id="UP000646749"/>
    </source>
</evidence>
<protein>
    <recommendedName>
        <fullName evidence="4">SDR family NAD(P)-dependent oxidoreductase</fullName>
    </recommendedName>
</protein>
<dbReference type="Proteomes" id="UP000646749">
    <property type="component" value="Unassembled WGS sequence"/>
</dbReference>